<sequence length="402" mass="43280">MSIVENPLETLTRQQLRKRTSEKWQHYPQDVLPLWVAEMDVEPAPTVVEALTHALRTGDTGYPSGDPYPQAFQQFAAHQWGWDGFSADRMRTVPDVMTGISAAINVLTEPGDAVIVCSPVYPPFYLFTRELGRTVLEAPLTDNGRLDPAAISAAFEQARATTRQPVLLLANPHNPTGVAHTRYELTAVVEIARQFNGRIIADEIHAPLMLDGTPFTPLLSVDGAQNAFSVFSASKAWNLAGLKAAVLCAGPHAQADLARVSSTVDRGVSHLGVLAHTAALTDGQDWLTALLKGLTGNRNLVMELVREHLPGVEIQAPEATYLAWLDCTDLDLPEQGPDTPAAQHGLTGPAAFFFNHANVALNDGAPFGSGGQGHVRLNFGTSPAIVREAIEHMGAAVREFAD</sequence>
<evidence type="ECO:0000313" key="7">
    <source>
        <dbReference type="EMBL" id="NKE08656.1"/>
    </source>
</evidence>
<evidence type="ECO:0000256" key="3">
    <source>
        <dbReference type="ARBA" id="ARBA00022898"/>
    </source>
</evidence>
<dbReference type="Gene3D" id="3.90.1150.10">
    <property type="entry name" value="Aspartate Aminotransferase, domain 1"/>
    <property type="match status" value="1"/>
</dbReference>
<feature type="domain" description="Aminotransferase class I/classII large" evidence="6">
    <location>
        <begin position="36"/>
        <end position="392"/>
    </location>
</feature>
<dbReference type="Gene3D" id="3.40.640.10">
    <property type="entry name" value="Type I PLP-dependent aspartate aminotransferase-like (Major domain)"/>
    <property type="match status" value="1"/>
</dbReference>
<dbReference type="CDD" id="cd00609">
    <property type="entry name" value="AAT_like"/>
    <property type="match status" value="1"/>
</dbReference>
<comment type="caution">
    <text evidence="7">The sequence shown here is derived from an EMBL/GenBank/DDBJ whole genome shotgun (WGS) entry which is preliminary data.</text>
</comment>
<dbReference type="GO" id="GO:0047804">
    <property type="term" value="F:cysteine-S-conjugate beta-lyase activity"/>
    <property type="evidence" value="ECO:0007669"/>
    <property type="project" value="UniProtKB-EC"/>
</dbReference>
<dbReference type="InterPro" id="IPR015422">
    <property type="entry name" value="PyrdxlP-dep_Trfase_small"/>
</dbReference>
<comment type="cofactor">
    <cofactor evidence="1">
        <name>pyridoxal 5'-phosphate</name>
        <dbReference type="ChEBI" id="CHEBI:597326"/>
    </cofactor>
</comment>
<dbReference type="RefSeq" id="WP_119932465.1">
    <property type="nucleotide sequence ID" value="NZ_JAAVUN010000002.1"/>
</dbReference>
<dbReference type="SUPFAM" id="SSF53383">
    <property type="entry name" value="PLP-dependent transferases"/>
    <property type="match status" value="1"/>
</dbReference>
<name>A0A846U4J0_9MICC</name>
<reference evidence="7 8" key="1">
    <citation type="submission" date="2020-02" db="EMBL/GenBank/DDBJ databases">
        <authorList>
            <person name="Sun Q."/>
        </authorList>
    </citation>
    <scope>NUCLEOTIDE SEQUENCE [LARGE SCALE GENOMIC DNA]</scope>
    <source>
        <strain evidence="7 8">YIM 13062</strain>
    </source>
</reference>
<evidence type="ECO:0000256" key="5">
    <source>
        <dbReference type="ARBA" id="ARBA00037974"/>
    </source>
</evidence>
<keyword evidence="3" id="KW-0663">Pyridoxal phosphate</keyword>
<dbReference type="GO" id="GO:0008483">
    <property type="term" value="F:transaminase activity"/>
    <property type="evidence" value="ECO:0007669"/>
    <property type="project" value="UniProtKB-KW"/>
</dbReference>
<dbReference type="AlphaFoldDB" id="A0A846U4J0"/>
<evidence type="ECO:0000256" key="2">
    <source>
        <dbReference type="ARBA" id="ARBA00012224"/>
    </source>
</evidence>
<dbReference type="InterPro" id="IPR015424">
    <property type="entry name" value="PyrdxlP-dep_Trfase"/>
</dbReference>
<evidence type="ECO:0000256" key="4">
    <source>
        <dbReference type="ARBA" id="ARBA00023239"/>
    </source>
</evidence>
<keyword evidence="7" id="KW-0032">Aminotransferase</keyword>
<dbReference type="InterPro" id="IPR051798">
    <property type="entry name" value="Class-II_PLP-Dep_Aminotrans"/>
</dbReference>
<keyword evidence="8" id="KW-1185">Reference proteome</keyword>
<dbReference type="GO" id="GO:0030170">
    <property type="term" value="F:pyridoxal phosphate binding"/>
    <property type="evidence" value="ECO:0007669"/>
    <property type="project" value="InterPro"/>
</dbReference>
<proteinExistence type="inferred from homology"/>
<dbReference type="EC" id="4.4.1.13" evidence="2"/>
<gene>
    <name evidence="7" type="ORF">GTW58_01570</name>
</gene>
<dbReference type="PANTHER" id="PTHR43525:SF2">
    <property type="entry name" value="CYSTATHIONINE BETA-LYASE-RELATED"/>
    <property type="match status" value="1"/>
</dbReference>
<dbReference type="PANTHER" id="PTHR43525">
    <property type="entry name" value="PROTEIN MALY"/>
    <property type="match status" value="1"/>
</dbReference>
<dbReference type="InterPro" id="IPR015421">
    <property type="entry name" value="PyrdxlP-dep_Trfase_major"/>
</dbReference>
<dbReference type="Pfam" id="PF00155">
    <property type="entry name" value="Aminotran_1_2"/>
    <property type="match status" value="1"/>
</dbReference>
<accession>A0A846U4J0</accession>
<evidence type="ECO:0000256" key="1">
    <source>
        <dbReference type="ARBA" id="ARBA00001933"/>
    </source>
</evidence>
<organism evidence="7 8">
    <name type="scientific">Kocuria subflava</name>
    <dbReference type="NCBI Taxonomy" id="1736139"/>
    <lineage>
        <taxon>Bacteria</taxon>
        <taxon>Bacillati</taxon>
        <taxon>Actinomycetota</taxon>
        <taxon>Actinomycetes</taxon>
        <taxon>Micrococcales</taxon>
        <taxon>Micrococcaceae</taxon>
        <taxon>Kocuria</taxon>
    </lineage>
</organism>
<dbReference type="Proteomes" id="UP000521379">
    <property type="component" value="Unassembled WGS sequence"/>
</dbReference>
<evidence type="ECO:0000259" key="6">
    <source>
        <dbReference type="Pfam" id="PF00155"/>
    </source>
</evidence>
<protein>
    <recommendedName>
        <fullName evidence="2">cysteine-S-conjugate beta-lyase</fullName>
        <ecNumber evidence="2">4.4.1.13</ecNumber>
    </recommendedName>
</protein>
<dbReference type="InterPro" id="IPR004839">
    <property type="entry name" value="Aminotransferase_I/II_large"/>
</dbReference>
<comment type="similarity">
    <text evidence="5">Belongs to the class-II pyridoxal-phosphate-dependent aminotransferase family. MalY/PatB cystathionine beta-lyase subfamily.</text>
</comment>
<evidence type="ECO:0000313" key="8">
    <source>
        <dbReference type="Proteomes" id="UP000521379"/>
    </source>
</evidence>
<dbReference type="EMBL" id="JAAVUN010000002">
    <property type="protein sequence ID" value="NKE08656.1"/>
    <property type="molecule type" value="Genomic_DNA"/>
</dbReference>
<keyword evidence="4" id="KW-0456">Lyase</keyword>
<keyword evidence="7" id="KW-0808">Transferase</keyword>